<evidence type="ECO:0000259" key="4">
    <source>
        <dbReference type="Pfam" id="PF07715"/>
    </source>
</evidence>
<feature type="signal peptide" evidence="3">
    <location>
        <begin position="1"/>
        <end position="22"/>
    </location>
</feature>
<dbReference type="Pfam" id="PF07715">
    <property type="entry name" value="Plug"/>
    <property type="match status" value="1"/>
</dbReference>
<dbReference type="GO" id="GO:0015889">
    <property type="term" value="P:cobalamin transport"/>
    <property type="evidence" value="ECO:0007669"/>
    <property type="project" value="TreeGrafter"/>
</dbReference>
<reference evidence="6" key="1">
    <citation type="submission" date="2018-02" db="EMBL/GenBank/DDBJ databases">
        <title>Genome sequencing of Solimonas sp. HR-BB.</title>
        <authorList>
            <person name="Lee Y."/>
            <person name="Jeon C.O."/>
        </authorList>
    </citation>
    <scope>NUCLEOTIDE SEQUENCE [LARGE SCALE GENOMIC DNA]</scope>
    <source>
        <strain evidence="6">HR-E</strain>
    </source>
</reference>
<evidence type="ECO:0000313" key="5">
    <source>
        <dbReference type="EMBL" id="PQA28154.1"/>
    </source>
</evidence>
<keyword evidence="5" id="KW-0675">Receptor</keyword>
<comment type="similarity">
    <text evidence="2">Belongs to the TonB-dependent receptor family.</text>
</comment>
<dbReference type="Proteomes" id="UP000243900">
    <property type="component" value="Unassembled WGS sequence"/>
</dbReference>
<comment type="subcellular location">
    <subcellularLocation>
        <location evidence="2">Cell outer membrane</location>
        <topology evidence="2">Multi-pass membrane protein</topology>
    </subcellularLocation>
</comment>
<keyword evidence="2" id="KW-1134">Transmembrane beta strand</keyword>
<accession>A0A2P6AQ99</accession>
<dbReference type="InterPro" id="IPR037066">
    <property type="entry name" value="Plug_dom_sf"/>
</dbReference>
<keyword evidence="2" id="KW-0812">Transmembrane</keyword>
<dbReference type="SUPFAM" id="SSF56935">
    <property type="entry name" value="Porins"/>
    <property type="match status" value="1"/>
</dbReference>
<proteinExistence type="inferred from homology"/>
<keyword evidence="2" id="KW-0998">Cell outer membrane</keyword>
<organism evidence="5 6">
    <name type="scientific">Amnimonas aquatica</name>
    <dbReference type="NCBI Taxonomy" id="2094561"/>
    <lineage>
        <taxon>Bacteria</taxon>
        <taxon>Pseudomonadati</taxon>
        <taxon>Pseudomonadota</taxon>
        <taxon>Gammaproteobacteria</taxon>
        <taxon>Moraxellales</taxon>
        <taxon>Moraxellaceae</taxon>
        <taxon>Amnimonas</taxon>
    </lineage>
</organism>
<sequence length="113" mass="11602">MKKILPFALAPLSLMIAGMALAAETALPETVVTADRSLAGNSSQLDAATVITRADIERTQPDSLASLLSRAAGVSIPANGGPLTTTGVFIRGFKSNQVLILVDGVRVNDANQG</sequence>
<keyword evidence="2" id="KW-0813">Transport</keyword>
<dbReference type="Gene3D" id="2.170.130.10">
    <property type="entry name" value="TonB-dependent receptor, plug domain"/>
    <property type="match status" value="1"/>
</dbReference>
<feature type="chain" id="PRO_5015125863" evidence="3">
    <location>
        <begin position="23"/>
        <end position="113"/>
    </location>
</feature>
<dbReference type="PANTHER" id="PTHR30069:SF53">
    <property type="entry name" value="COLICIN I RECEPTOR-RELATED"/>
    <property type="match status" value="1"/>
</dbReference>
<gene>
    <name evidence="5" type="ORF">C5O18_09975</name>
</gene>
<comment type="caution">
    <text evidence="5">The sequence shown here is derived from an EMBL/GenBank/DDBJ whole genome shotgun (WGS) entry which is preliminary data.</text>
</comment>
<name>A0A2P6AQ99_9GAMM</name>
<evidence type="ECO:0000256" key="3">
    <source>
        <dbReference type="SAM" id="SignalP"/>
    </source>
</evidence>
<feature type="domain" description="TonB-dependent receptor plug" evidence="4">
    <location>
        <begin position="46"/>
        <end position="111"/>
    </location>
</feature>
<dbReference type="RefSeq" id="WP_146089353.1">
    <property type="nucleotide sequence ID" value="NZ_PTQZ01000361.1"/>
</dbReference>
<dbReference type="AlphaFoldDB" id="A0A2P6AQ99"/>
<dbReference type="EMBL" id="PTQZ01000361">
    <property type="protein sequence ID" value="PQA28154.1"/>
    <property type="molecule type" value="Genomic_DNA"/>
</dbReference>
<keyword evidence="6" id="KW-1185">Reference proteome</keyword>
<dbReference type="PROSITE" id="PS52016">
    <property type="entry name" value="TONB_DEPENDENT_REC_3"/>
    <property type="match status" value="1"/>
</dbReference>
<evidence type="ECO:0000256" key="1">
    <source>
        <dbReference type="ARBA" id="ARBA00022729"/>
    </source>
</evidence>
<evidence type="ECO:0000313" key="6">
    <source>
        <dbReference type="Proteomes" id="UP000243900"/>
    </source>
</evidence>
<keyword evidence="1 3" id="KW-0732">Signal</keyword>
<dbReference type="InterPro" id="IPR012910">
    <property type="entry name" value="Plug_dom"/>
</dbReference>
<protein>
    <submittedName>
        <fullName evidence="5">TonB-dependent vitamin B12 receptor</fullName>
    </submittedName>
</protein>
<keyword evidence="2" id="KW-0472">Membrane</keyword>
<dbReference type="PANTHER" id="PTHR30069">
    <property type="entry name" value="TONB-DEPENDENT OUTER MEMBRANE RECEPTOR"/>
    <property type="match status" value="1"/>
</dbReference>
<dbReference type="GO" id="GO:0009279">
    <property type="term" value="C:cell outer membrane"/>
    <property type="evidence" value="ECO:0007669"/>
    <property type="project" value="UniProtKB-SubCell"/>
</dbReference>
<feature type="non-terminal residue" evidence="5">
    <location>
        <position position="113"/>
    </location>
</feature>
<evidence type="ECO:0000256" key="2">
    <source>
        <dbReference type="PROSITE-ProRule" id="PRU01360"/>
    </source>
</evidence>
<dbReference type="OrthoDB" id="9764669at2"/>
<dbReference type="InterPro" id="IPR039426">
    <property type="entry name" value="TonB-dep_rcpt-like"/>
</dbReference>